<organism evidence="2 3">
    <name type="scientific">Eumeta variegata</name>
    <name type="common">Bagworm moth</name>
    <name type="synonym">Eumeta japonica</name>
    <dbReference type="NCBI Taxonomy" id="151549"/>
    <lineage>
        <taxon>Eukaryota</taxon>
        <taxon>Metazoa</taxon>
        <taxon>Ecdysozoa</taxon>
        <taxon>Arthropoda</taxon>
        <taxon>Hexapoda</taxon>
        <taxon>Insecta</taxon>
        <taxon>Pterygota</taxon>
        <taxon>Neoptera</taxon>
        <taxon>Endopterygota</taxon>
        <taxon>Lepidoptera</taxon>
        <taxon>Glossata</taxon>
        <taxon>Ditrysia</taxon>
        <taxon>Tineoidea</taxon>
        <taxon>Psychidae</taxon>
        <taxon>Oiketicinae</taxon>
        <taxon>Eumeta</taxon>
    </lineage>
</organism>
<name>A0A4C1WWJ5_EUMVA</name>
<sequence>MEGSHSTKRVERTRQTRPAGLVVPHPARFVTKGLARRCTRFELVNRADGPLLHHKNSMNIRGVSSEQDAVRHDYGNHKNKPI</sequence>
<dbReference type="Proteomes" id="UP000299102">
    <property type="component" value="Unassembled WGS sequence"/>
</dbReference>
<gene>
    <name evidence="2" type="ORF">EVAR_50226_1</name>
</gene>
<comment type="caution">
    <text evidence="2">The sequence shown here is derived from an EMBL/GenBank/DDBJ whole genome shotgun (WGS) entry which is preliminary data.</text>
</comment>
<proteinExistence type="predicted"/>
<keyword evidence="3" id="KW-1185">Reference proteome</keyword>
<evidence type="ECO:0000256" key="1">
    <source>
        <dbReference type="SAM" id="MobiDB-lite"/>
    </source>
</evidence>
<dbReference type="EMBL" id="BGZK01000678">
    <property type="protein sequence ID" value="GBP55808.1"/>
    <property type="molecule type" value="Genomic_DNA"/>
</dbReference>
<feature type="compositionally biased region" description="Polar residues" evidence="1">
    <location>
        <begin position="57"/>
        <end position="67"/>
    </location>
</feature>
<evidence type="ECO:0000313" key="3">
    <source>
        <dbReference type="Proteomes" id="UP000299102"/>
    </source>
</evidence>
<feature type="region of interest" description="Disordered" evidence="1">
    <location>
        <begin position="1"/>
        <end position="22"/>
    </location>
</feature>
<evidence type="ECO:0000313" key="2">
    <source>
        <dbReference type="EMBL" id="GBP55808.1"/>
    </source>
</evidence>
<dbReference type="AlphaFoldDB" id="A0A4C1WWJ5"/>
<feature type="region of interest" description="Disordered" evidence="1">
    <location>
        <begin position="52"/>
        <end position="82"/>
    </location>
</feature>
<reference evidence="2 3" key="1">
    <citation type="journal article" date="2019" name="Commun. Biol.">
        <title>The bagworm genome reveals a unique fibroin gene that provides high tensile strength.</title>
        <authorList>
            <person name="Kono N."/>
            <person name="Nakamura H."/>
            <person name="Ohtoshi R."/>
            <person name="Tomita M."/>
            <person name="Numata K."/>
            <person name="Arakawa K."/>
        </authorList>
    </citation>
    <scope>NUCLEOTIDE SEQUENCE [LARGE SCALE GENOMIC DNA]</scope>
</reference>
<protein>
    <submittedName>
        <fullName evidence="2">Uncharacterized protein</fullName>
    </submittedName>
</protein>
<accession>A0A4C1WWJ5</accession>